<evidence type="ECO:0000313" key="2">
    <source>
        <dbReference type="Proteomes" id="UP000235826"/>
    </source>
</evidence>
<dbReference type="EMBL" id="CP025791">
    <property type="protein sequence ID" value="AUP79312.1"/>
    <property type="molecule type" value="Genomic_DNA"/>
</dbReference>
<gene>
    <name evidence="1" type="ORF">C1H87_11585</name>
</gene>
<reference evidence="1 2" key="1">
    <citation type="submission" date="2018-01" db="EMBL/GenBank/DDBJ databases">
        <title>Complete genome sequence of Flavivirga eckloniae ECD14 isolated from seaweed Ecklonia cava.</title>
        <authorList>
            <person name="Lee J.H."/>
            <person name="Baik K.S."/>
            <person name="Seong C.N."/>
        </authorList>
    </citation>
    <scope>NUCLEOTIDE SEQUENCE [LARGE SCALE GENOMIC DNA]</scope>
    <source>
        <strain evidence="1 2">ECD14</strain>
    </source>
</reference>
<proteinExistence type="predicted"/>
<protein>
    <submittedName>
        <fullName evidence="1">Uncharacterized protein</fullName>
    </submittedName>
</protein>
<organism evidence="1 2">
    <name type="scientific">Flavivirga eckloniae</name>
    <dbReference type="NCBI Taxonomy" id="1803846"/>
    <lineage>
        <taxon>Bacteria</taxon>
        <taxon>Pseudomonadati</taxon>
        <taxon>Bacteroidota</taxon>
        <taxon>Flavobacteriia</taxon>
        <taxon>Flavobacteriales</taxon>
        <taxon>Flavobacteriaceae</taxon>
        <taxon>Flavivirga</taxon>
    </lineage>
</organism>
<dbReference type="AlphaFoldDB" id="A0A2K9PQG8"/>
<dbReference type="KEGG" id="fek:C1H87_11585"/>
<accession>A0A2K9PQG8</accession>
<sequence>MLTEKPSYELAEVTCEKKDCNETFSVIISSIYTVVDKPVGGIKFNPLDQSETANENRVDDYVVIKCSCGLSQRVYLRKK</sequence>
<name>A0A2K9PQG8_9FLAO</name>
<dbReference type="Proteomes" id="UP000235826">
    <property type="component" value="Chromosome"/>
</dbReference>
<evidence type="ECO:0000313" key="1">
    <source>
        <dbReference type="EMBL" id="AUP79312.1"/>
    </source>
</evidence>
<dbReference type="OrthoDB" id="9888969at2"/>
<keyword evidence="2" id="KW-1185">Reference proteome</keyword>
<dbReference type="RefSeq" id="WP_102755967.1">
    <property type="nucleotide sequence ID" value="NZ_CP025791.1"/>
</dbReference>